<protein>
    <submittedName>
        <fullName evidence="1">Uncharacterized protein</fullName>
    </submittedName>
</protein>
<accession>A0A9Q0P6S8</accession>
<reference evidence="1" key="2">
    <citation type="journal article" date="2023" name="Int. J. Mol. Sci.">
        <title>De Novo Assembly and Annotation of 11 Diverse Shrub Willow (Salix) Genomes Reveals Novel Gene Organization in Sex-Linked Regions.</title>
        <authorList>
            <person name="Hyden B."/>
            <person name="Feng K."/>
            <person name="Yates T.B."/>
            <person name="Jawdy S."/>
            <person name="Cereghino C."/>
            <person name="Smart L.B."/>
            <person name="Muchero W."/>
        </authorList>
    </citation>
    <scope>NUCLEOTIDE SEQUENCE</scope>
    <source>
        <tissue evidence="1">Shoot tip</tissue>
    </source>
</reference>
<reference evidence="1" key="1">
    <citation type="submission" date="2022-11" db="EMBL/GenBank/DDBJ databases">
        <authorList>
            <person name="Hyden B.L."/>
            <person name="Feng K."/>
            <person name="Yates T."/>
            <person name="Jawdy S."/>
            <person name="Smart L.B."/>
            <person name="Muchero W."/>
        </authorList>
    </citation>
    <scope>NUCLEOTIDE SEQUENCE</scope>
    <source>
        <tissue evidence="1">Shoot tip</tissue>
    </source>
</reference>
<keyword evidence="2" id="KW-1185">Reference proteome</keyword>
<comment type="caution">
    <text evidence="1">The sequence shown here is derived from an EMBL/GenBank/DDBJ whole genome shotgun (WGS) entry which is preliminary data.</text>
</comment>
<evidence type="ECO:0000313" key="1">
    <source>
        <dbReference type="EMBL" id="KAJ6682537.1"/>
    </source>
</evidence>
<proteinExistence type="predicted"/>
<dbReference type="AlphaFoldDB" id="A0A9Q0P6S8"/>
<dbReference type="EMBL" id="JAPFFM010000020">
    <property type="protein sequence ID" value="KAJ6682537.1"/>
    <property type="molecule type" value="Genomic_DNA"/>
</dbReference>
<name>A0A9Q0P6S8_9ROSI</name>
<sequence length="63" mass="7354">MLLTGREILQHGFGRMIKNLNEEVSSGIFQKTAHHRYSAWMFSSQVYTLEVLVHYKQGTENIK</sequence>
<evidence type="ECO:0000313" key="2">
    <source>
        <dbReference type="Proteomes" id="UP001151752"/>
    </source>
</evidence>
<organism evidence="1 2">
    <name type="scientific">Salix koriyanagi</name>
    <dbReference type="NCBI Taxonomy" id="2511006"/>
    <lineage>
        <taxon>Eukaryota</taxon>
        <taxon>Viridiplantae</taxon>
        <taxon>Streptophyta</taxon>
        <taxon>Embryophyta</taxon>
        <taxon>Tracheophyta</taxon>
        <taxon>Spermatophyta</taxon>
        <taxon>Magnoliopsida</taxon>
        <taxon>eudicotyledons</taxon>
        <taxon>Gunneridae</taxon>
        <taxon>Pentapetalae</taxon>
        <taxon>rosids</taxon>
        <taxon>fabids</taxon>
        <taxon>Malpighiales</taxon>
        <taxon>Salicaceae</taxon>
        <taxon>Saliceae</taxon>
        <taxon>Salix</taxon>
    </lineage>
</organism>
<gene>
    <name evidence="1" type="ORF">OIU74_020717</name>
</gene>
<dbReference type="Proteomes" id="UP001151752">
    <property type="component" value="Chromosome 5"/>
</dbReference>